<protein>
    <submittedName>
        <fullName evidence="1">Uncharacterized protein</fullName>
    </submittedName>
</protein>
<name>A0ACB7RWX5_HYAAI</name>
<sequence length="281" mass="30773">MQWSTEPKMCGTTTSALVTSKVVDIDQNLHVSVVVMGRRISTDEFQINDDIATIEDVKTFLQSLHEMPICGGGPKTSVYPLAHQESATVDARNHWRHKKCPVLLPANNSTCKWCSSMSDTLRIRQKRKKIATKSSSERHGILVFDEIQVRKEMRVNTKTMTYAGFADFGEAARSSDELADHGLVFTFRAFGDSYSQPIAVFASKGPTRGTVLAQLVLKAILLLEDAGVFVDAIVCDGATTNRAMWKQFSMCTGLTFEAQLGPGPMLMKGGPGWPGGILRAA</sequence>
<keyword evidence="2" id="KW-1185">Reference proteome</keyword>
<proteinExistence type="predicted"/>
<evidence type="ECO:0000313" key="2">
    <source>
        <dbReference type="Proteomes" id="UP000821845"/>
    </source>
</evidence>
<accession>A0ACB7RWX5</accession>
<evidence type="ECO:0000313" key="1">
    <source>
        <dbReference type="EMBL" id="KAH6925402.1"/>
    </source>
</evidence>
<comment type="caution">
    <text evidence="1">The sequence shown here is derived from an EMBL/GenBank/DDBJ whole genome shotgun (WGS) entry which is preliminary data.</text>
</comment>
<reference evidence="1" key="1">
    <citation type="submission" date="2020-05" db="EMBL/GenBank/DDBJ databases">
        <title>Large-scale comparative analyses of tick genomes elucidate their genetic diversity and vector capacities.</title>
        <authorList>
            <person name="Jia N."/>
            <person name="Wang J."/>
            <person name="Shi W."/>
            <person name="Du L."/>
            <person name="Sun Y."/>
            <person name="Zhan W."/>
            <person name="Jiang J."/>
            <person name="Wang Q."/>
            <person name="Zhang B."/>
            <person name="Ji P."/>
            <person name="Sakyi L.B."/>
            <person name="Cui X."/>
            <person name="Yuan T."/>
            <person name="Jiang B."/>
            <person name="Yang W."/>
            <person name="Lam T.T.-Y."/>
            <person name="Chang Q."/>
            <person name="Ding S."/>
            <person name="Wang X."/>
            <person name="Zhu J."/>
            <person name="Ruan X."/>
            <person name="Zhao L."/>
            <person name="Wei J."/>
            <person name="Que T."/>
            <person name="Du C."/>
            <person name="Cheng J."/>
            <person name="Dai P."/>
            <person name="Han X."/>
            <person name="Huang E."/>
            <person name="Gao Y."/>
            <person name="Liu J."/>
            <person name="Shao H."/>
            <person name="Ye R."/>
            <person name="Li L."/>
            <person name="Wei W."/>
            <person name="Wang X."/>
            <person name="Wang C."/>
            <person name="Yang T."/>
            <person name="Huo Q."/>
            <person name="Li W."/>
            <person name="Guo W."/>
            <person name="Chen H."/>
            <person name="Zhou L."/>
            <person name="Ni X."/>
            <person name="Tian J."/>
            <person name="Zhou Y."/>
            <person name="Sheng Y."/>
            <person name="Liu T."/>
            <person name="Pan Y."/>
            <person name="Xia L."/>
            <person name="Li J."/>
            <person name="Zhao F."/>
            <person name="Cao W."/>
        </authorList>
    </citation>
    <scope>NUCLEOTIDE SEQUENCE</scope>
    <source>
        <strain evidence="1">Hyas-2018</strain>
    </source>
</reference>
<organism evidence="1 2">
    <name type="scientific">Hyalomma asiaticum</name>
    <name type="common">Tick</name>
    <dbReference type="NCBI Taxonomy" id="266040"/>
    <lineage>
        <taxon>Eukaryota</taxon>
        <taxon>Metazoa</taxon>
        <taxon>Ecdysozoa</taxon>
        <taxon>Arthropoda</taxon>
        <taxon>Chelicerata</taxon>
        <taxon>Arachnida</taxon>
        <taxon>Acari</taxon>
        <taxon>Parasitiformes</taxon>
        <taxon>Ixodida</taxon>
        <taxon>Ixodoidea</taxon>
        <taxon>Ixodidae</taxon>
        <taxon>Hyalomminae</taxon>
        <taxon>Hyalomma</taxon>
    </lineage>
</organism>
<dbReference type="EMBL" id="CM023487">
    <property type="protein sequence ID" value="KAH6925402.1"/>
    <property type="molecule type" value="Genomic_DNA"/>
</dbReference>
<dbReference type="Proteomes" id="UP000821845">
    <property type="component" value="Chromosome 7"/>
</dbReference>
<gene>
    <name evidence="1" type="ORF">HPB50_004948</name>
</gene>